<dbReference type="SMART" id="SM00507">
    <property type="entry name" value="HNHc"/>
    <property type="match status" value="1"/>
</dbReference>
<sequence length="223" mass="25949">MTVKCKVERLLTDVHARMKDHYNHDRYRYNYIPWTDNNEDEDFIVKMKELSEKHQADIEEESGETMQVLSDSEISPSALYENSCIFRALESSLFLVSDRYKYINSQFFLFRDSIYAATGPYTESECMLLVAKLADKERKLFEGLSQKQDSPEVREAVANRKRISEEVRIAVWRRDQGQCAKCGSRLNLEYDHIIPVAEGGSNTVRNIELLCEKCNRAKGKKIQ</sequence>
<organism evidence="2 3">
    <name type="scientific">Candidatus Electronema aureum</name>
    <dbReference type="NCBI Taxonomy" id="2005002"/>
    <lineage>
        <taxon>Bacteria</taxon>
        <taxon>Pseudomonadati</taxon>
        <taxon>Thermodesulfobacteriota</taxon>
        <taxon>Desulfobulbia</taxon>
        <taxon>Desulfobulbales</taxon>
        <taxon>Desulfobulbaceae</taxon>
        <taxon>Candidatus Electronema</taxon>
    </lineage>
</organism>
<dbReference type="PANTHER" id="PTHR33877:SF1">
    <property type="entry name" value="TYPE IV METHYL-DIRECTED RESTRICTION ENZYME ECOKMCRA"/>
    <property type="match status" value="1"/>
</dbReference>
<dbReference type="AlphaFoldDB" id="A0A521FZN2"/>
<dbReference type="GO" id="GO:0004519">
    <property type="term" value="F:endonuclease activity"/>
    <property type="evidence" value="ECO:0007669"/>
    <property type="project" value="UniProtKB-KW"/>
</dbReference>
<dbReference type="Pfam" id="PF01844">
    <property type="entry name" value="HNH"/>
    <property type="match status" value="1"/>
</dbReference>
<dbReference type="CDD" id="cd00085">
    <property type="entry name" value="HNHc"/>
    <property type="match status" value="1"/>
</dbReference>
<proteinExistence type="predicted"/>
<evidence type="ECO:0000313" key="3">
    <source>
        <dbReference type="Proteomes" id="UP000316238"/>
    </source>
</evidence>
<evidence type="ECO:0000259" key="1">
    <source>
        <dbReference type="SMART" id="SM00507"/>
    </source>
</evidence>
<keyword evidence="2" id="KW-0255">Endonuclease</keyword>
<name>A0A521FZN2_9BACT</name>
<dbReference type="InterPro" id="IPR002711">
    <property type="entry name" value="HNH"/>
</dbReference>
<dbReference type="InterPro" id="IPR052892">
    <property type="entry name" value="NA-targeting_endonuclease"/>
</dbReference>
<gene>
    <name evidence="2" type="ORF">CDV28_1349</name>
</gene>
<dbReference type="PANTHER" id="PTHR33877">
    <property type="entry name" value="SLL1193 PROTEIN"/>
    <property type="match status" value="1"/>
</dbReference>
<keyword evidence="3" id="KW-1185">Reference proteome</keyword>
<keyword evidence="2" id="KW-0378">Hydrolase</keyword>
<keyword evidence="2" id="KW-0540">Nuclease</keyword>
<dbReference type="InterPro" id="IPR003615">
    <property type="entry name" value="HNH_nuc"/>
</dbReference>
<evidence type="ECO:0000313" key="2">
    <source>
        <dbReference type="EMBL" id="TAA74228.1"/>
    </source>
</evidence>
<comment type="caution">
    <text evidence="2">The sequence shown here is derived from an EMBL/GenBank/DDBJ whole genome shotgun (WGS) entry which is preliminary data.</text>
</comment>
<dbReference type="Gene3D" id="1.10.30.50">
    <property type="match status" value="1"/>
</dbReference>
<dbReference type="GO" id="GO:0008270">
    <property type="term" value="F:zinc ion binding"/>
    <property type="evidence" value="ECO:0007669"/>
    <property type="project" value="InterPro"/>
</dbReference>
<dbReference type="GO" id="GO:0003676">
    <property type="term" value="F:nucleic acid binding"/>
    <property type="evidence" value="ECO:0007669"/>
    <property type="project" value="InterPro"/>
</dbReference>
<protein>
    <submittedName>
        <fullName evidence="2">HNH endonuclease</fullName>
    </submittedName>
</protein>
<dbReference type="Proteomes" id="UP000316238">
    <property type="component" value="Unassembled WGS sequence"/>
</dbReference>
<reference evidence="2" key="1">
    <citation type="submission" date="2017-07" db="EMBL/GenBank/DDBJ databases">
        <title>The cable genome - Insights into the physiology and evolution of filamentous bacteria capable of sulfide oxidation via long distance electron transfer.</title>
        <authorList>
            <person name="Thorup C."/>
            <person name="Bjerg J.T."/>
            <person name="Schreiber L."/>
            <person name="Nielsen L.P."/>
            <person name="Kjeldsen K.U."/>
            <person name="Boesen T."/>
            <person name="Boggild A."/>
            <person name="Meysman F."/>
            <person name="Geelhoed J."/>
            <person name="Schramm A."/>
        </authorList>
    </citation>
    <scope>NUCLEOTIDE SEQUENCE [LARGE SCALE GENOMIC DNA]</scope>
    <source>
        <strain evidence="2">GS</strain>
    </source>
</reference>
<accession>A0A521FZN2</accession>
<feature type="domain" description="HNH nuclease" evidence="1">
    <location>
        <begin position="166"/>
        <end position="216"/>
    </location>
</feature>
<dbReference type="EMBL" id="NQJD01000034">
    <property type="protein sequence ID" value="TAA74228.1"/>
    <property type="molecule type" value="Genomic_DNA"/>
</dbReference>